<dbReference type="EMBL" id="CM000768">
    <property type="protein sequence ID" value="OQU78547.1"/>
    <property type="molecule type" value="Genomic_DNA"/>
</dbReference>
<proteinExistence type="inferred from homology"/>
<keyword evidence="2" id="KW-0217">Developmental protein</keyword>
<keyword evidence="9" id="KW-0732">Signal</keyword>
<evidence type="ECO:0000256" key="2">
    <source>
        <dbReference type="ARBA" id="ARBA00022473"/>
    </source>
</evidence>
<sequence>MGSSAASLYISTSLPVLPLLLPVAQASKQGSSLRMKKMKAGSQLRSRSAAGAGGFGRSLKEQRSKVYIAMRCVVMLLRMVGERPS</sequence>
<accession>A0A1Z5R471</accession>
<evidence type="ECO:0000313" key="10">
    <source>
        <dbReference type="EMBL" id="OQU78547.1"/>
    </source>
</evidence>
<evidence type="ECO:0000256" key="3">
    <source>
        <dbReference type="ARBA" id="ARBA00022475"/>
    </source>
</evidence>
<feature type="compositionally biased region" description="Low complexity" evidence="8">
    <location>
        <begin position="40"/>
        <end position="50"/>
    </location>
</feature>
<evidence type="ECO:0000256" key="4">
    <source>
        <dbReference type="ARBA" id="ARBA00022692"/>
    </source>
</evidence>
<evidence type="ECO:0000256" key="7">
    <source>
        <dbReference type="ARBA" id="ARBA00024340"/>
    </source>
</evidence>
<reference evidence="11" key="2">
    <citation type="journal article" date="2018" name="Plant J.">
        <title>The Sorghum bicolor reference genome: improved assembly, gene annotations, a transcriptome atlas, and signatures of genome organization.</title>
        <authorList>
            <person name="McCormick R.F."/>
            <person name="Truong S.K."/>
            <person name="Sreedasyam A."/>
            <person name="Jenkins J."/>
            <person name="Shu S."/>
            <person name="Sims D."/>
            <person name="Kennedy M."/>
            <person name="Amirebrahimi M."/>
            <person name="Weers B.D."/>
            <person name="McKinley B."/>
            <person name="Mattison A."/>
            <person name="Morishige D.T."/>
            <person name="Grimwood J."/>
            <person name="Schmutz J."/>
            <person name="Mullet J.E."/>
        </authorList>
    </citation>
    <scope>NUCLEOTIDE SEQUENCE [LARGE SCALE GENOMIC DNA]</scope>
    <source>
        <strain evidence="11">cv. BTx623</strain>
    </source>
</reference>
<name>A0A1Z5R471_SORBI</name>
<reference evidence="10 11" key="1">
    <citation type="journal article" date="2009" name="Nature">
        <title>The Sorghum bicolor genome and the diversification of grasses.</title>
        <authorList>
            <person name="Paterson A.H."/>
            <person name="Bowers J.E."/>
            <person name="Bruggmann R."/>
            <person name="Dubchak I."/>
            <person name="Grimwood J."/>
            <person name="Gundlach H."/>
            <person name="Haberer G."/>
            <person name="Hellsten U."/>
            <person name="Mitros T."/>
            <person name="Poliakov A."/>
            <person name="Schmutz J."/>
            <person name="Spannagl M."/>
            <person name="Tang H."/>
            <person name="Wang X."/>
            <person name="Wicker T."/>
            <person name="Bharti A.K."/>
            <person name="Chapman J."/>
            <person name="Feltus F.A."/>
            <person name="Gowik U."/>
            <person name="Grigoriev I.V."/>
            <person name="Lyons E."/>
            <person name="Maher C.A."/>
            <person name="Martis M."/>
            <person name="Narechania A."/>
            <person name="Otillar R.P."/>
            <person name="Penning B.W."/>
            <person name="Salamov A.A."/>
            <person name="Wang Y."/>
            <person name="Zhang L."/>
            <person name="Carpita N.C."/>
            <person name="Freeling M."/>
            <person name="Gingle A.R."/>
            <person name="Hash C.T."/>
            <person name="Keller B."/>
            <person name="Klein P."/>
            <person name="Kresovich S."/>
            <person name="McCann M.C."/>
            <person name="Ming R."/>
            <person name="Peterson D.G."/>
            <person name="Mehboob-ur-Rahman"/>
            <person name="Ware D."/>
            <person name="Westhoff P."/>
            <person name="Mayer K.F."/>
            <person name="Messing J."/>
            <person name="Rokhsar D.S."/>
        </authorList>
    </citation>
    <scope>NUCLEOTIDE SEQUENCE [LARGE SCALE GENOMIC DNA]</scope>
    <source>
        <strain evidence="11">cv. BTx623</strain>
    </source>
</reference>
<protein>
    <submittedName>
        <fullName evidence="10">Uncharacterized protein</fullName>
    </submittedName>
</protein>
<dbReference type="ExpressionAtlas" id="A0A1Z5R471">
    <property type="expression patterns" value="baseline and differential"/>
</dbReference>
<dbReference type="GO" id="GO:0008285">
    <property type="term" value="P:negative regulation of cell population proliferation"/>
    <property type="evidence" value="ECO:0007669"/>
    <property type="project" value="InterPro"/>
</dbReference>
<dbReference type="Gramene" id="OQU78547">
    <property type="protein sequence ID" value="OQU78547"/>
    <property type="gene ID" value="SORBI_3009G258150"/>
</dbReference>
<dbReference type="Pfam" id="PF08137">
    <property type="entry name" value="DVL"/>
    <property type="match status" value="1"/>
</dbReference>
<evidence type="ECO:0000256" key="8">
    <source>
        <dbReference type="SAM" id="MobiDB-lite"/>
    </source>
</evidence>
<gene>
    <name evidence="10" type="ORF">SORBI_3009G258150</name>
</gene>
<comment type="similarity">
    <text evidence="7">Belongs to the DVL/RTFL small polypeptides family.</text>
</comment>
<feature type="chain" id="PRO_5012351401" evidence="9">
    <location>
        <begin position="27"/>
        <end position="85"/>
    </location>
</feature>
<dbReference type="Proteomes" id="UP000000768">
    <property type="component" value="Chromosome 9"/>
</dbReference>
<evidence type="ECO:0000313" key="11">
    <source>
        <dbReference type="Proteomes" id="UP000000768"/>
    </source>
</evidence>
<evidence type="ECO:0000256" key="1">
    <source>
        <dbReference type="ARBA" id="ARBA00004162"/>
    </source>
</evidence>
<keyword evidence="4" id="KW-0812">Transmembrane</keyword>
<evidence type="ECO:0000256" key="5">
    <source>
        <dbReference type="ARBA" id="ARBA00022989"/>
    </source>
</evidence>
<dbReference type="InterPro" id="IPR012552">
    <property type="entry name" value="DVL"/>
</dbReference>
<organism evidence="10 11">
    <name type="scientific">Sorghum bicolor</name>
    <name type="common">Sorghum</name>
    <name type="synonym">Sorghum vulgare</name>
    <dbReference type="NCBI Taxonomy" id="4558"/>
    <lineage>
        <taxon>Eukaryota</taxon>
        <taxon>Viridiplantae</taxon>
        <taxon>Streptophyta</taxon>
        <taxon>Embryophyta</taxon>
        <taxon>Tracheophyta</taxon>
        <taxon>Spermatophyta</taxon>
        <taxon>Magnoliopsida</taxon>
        <taxon>Liliopsida</taxon>
        <taxon>Poales</taxon>
        <taxon>Poaceae</taxon>
        <taxon>PACMAD clade</taxon>
        <taxon>Panicoideae</taxon>
        <taxon>Andropogonodae</taxon>
        <taxon>Andropogoneae</taxon>
        <taxon>Sorghinae</taxon>
        <taxon>Sorghum</taxon>
    </lineage>
</organism>
<dbReference type="GO" id="GO:0048367">
    <property type="term" value="P:shoot system development"/>
    <property type="evidence" value="ECO:0007669"/>
    <property type="project" value="UniProtKB-ARBA"/>
</dbReference>
<dbReference type="AlphaFoldDB" id="A0A1Z5R471"/>
<feature type="signal peptide" evidence="9">
    <location>
        <begin position="1"/>
        <end position="26"/>
    </location>
</feature>
<evidence type="ECO:0000256" key="6">
    <source>
        <dbReference type="ARBA" id="ARBA00023136"/>
    </source>
</evidence>
<comment type="subcellular location">
    <subcellularLocation>
        <location evidence="1">Cell membrane</location>
        <topology evidence="1">Single-pass membrane protein</topology>
    </subcellularLocation>
</comment>
<keyword evidence="11" id="KW-1185">Reference proteome</keyword>
<keyword evidence="5" id="KW-1133">Transmembrane helix</keyword>
<dbReference type="InParanoid" id="A0A1Z5R471"/>
<dbReference type="GO" id="GO:0005886">
    <property type="term" value="C:plasma membrane"/>
    <property type="evidence" value="ECO:0007669"/>
    <property type="project" value="UniProtKB-SubCell"/>
</dbReference>
<feature type="region of interest" description="Disordered" evidence="8">
    <location>
        <begin position="30"/>
        <end position="59"/>
    </location>
</feature>
<evidence type="ECO:0000256" key="9">
    <source>
        <dbReference type="SAM" id="SignalP"/>
    </source>
</evidence>
<keyword evidence="6" id="KW-0472">Membrane</keyword>
<keyword evidence="3" id="KW-1003">Cell membrane</keyword>